<dbReference type="InterPro" id="IPR001254">
    <property type="entry name" value="Trypsin_dom"/>
</dbReference>
<keyword evidence="3 6" id="KW-0378">Hydrolase</keyword>
<dbReference type="SMART" id="SM00020">
    <property type="entry name" value="Tryp_SPc"/>
    <property type="match status" value="3"/>
</dbReference>
<evidence type="ECO:0000259" key="8">
    <source>
        <dbReference type="PROSITE" id="PS50240"/>
    </source>
</evidence>
<dbReference type="PROSITE" id="PS50240">
    <property type="entry name" value="TRYPSIN_DOM"/>
    <property type="match status" value="2"/>
</dbReference>
<feature type="domain" description="Peptidase S1" evidence="8">
    <location>
        <begin position="52"/>
        <end position="362"/>
    </location>
</feature>
<keyword evidence="5" id="KW-1015">Disulfide bond</keyword>
<dbReference type="InterPro" id="IPR009003">
    <property type="entry name" value="Peptidase_S1_PA"/>
</dbReference>
<evidence type="ECO:0000256" key="3">
    <source>
        <dbReference type="ARBA" id="ARBA00022801"/>
    </source>
</evidence>
<protein>
    <recommendedName>
        <fullName evidence="8">Peptidase S1 domain-containing protein</fullName>
    </recommendedName>
</protein>
<dbReference type="EMBL" id="KB632226">
    <property type="protein sequence ID" value="ERL90316.1"/>
    <property type="molecule type" value="Genomic_DNA"/>
</dbReference>
<evidence type="ECO:0000256" key="7">
    <source>
        <dbReference type="SAM" id="SignalP"/>
    </source>
</evidence>
<dbReference type="PRINTS" id="PR00722">
    <property type="entry name" value="CHYMOTRYPSIN"/>
</dbReference>
<dbReference type="STRING" id="77166.U4UIA2"/>
<name>U4UIA2_DENPD</name>
<dbReference type="Proteomes" id="UP000030742">
    <property type="component" value="Unassembled WGS sequence"/>
</dbReference>
<dbReference type="SUPFAM" id="SSF50494">
    <property type="entry name" value="Trypsin-like serine proteases"/>
    <property type="match status" value="3"/>
</dbReference>
<dbReference type="CDD" id="cd00190">
    <property type="entry name" value="Tryp_SPc"/>
    <property type="match status" value="3"/>
</dbReference>
<sequence length="690" mass="74249">MQDENFPGKLKMKFSLILIALVAAVSANADTTVYEAVYFPAAPVNVSTNLRVVGGLNAERNQFPYQVSLQRLRLIAYYHICGGTILSPNWVLSAAHCTPNGYTYRVAAGILLQSDSGVLGQQTVAVAQVINHALYPGNNIVAPNDVSLVRLASSLVYGISVQALPIPPRGYEARGEAILSGWGLIRTGGSIPDRLQFANLPIVPERADAETPVYKAEYLPATPVNVSKNLRIVGGFNAERNQFPYQVSLQRRGLITFSHICGGTIISPNWVLTAAHCTPDGNTYRVVAGIILQSDVNVPGQQTIAVAQVINNALYPGNNVVAPNDVSLLHLASSLIFGESVRALPIPPRWHQARGEAILSGWGLTRTGGSIPDHLQFANLPIVPERVNIKIKIKIKLCQFLFITSMQVSLVFSLLTSAVLATANYSNYNAAYLDTPLKVSDGLQIIGGFNALRNQFPYQVSVQRLWILTYSHVCGGSIISSNWVLTASHCTTSGTYRVVAGIVLQTDENVFGQQTLAVSEIINHPLYPETDAVAPNDISLLRLSRSLIYVENVQPIPIPHRGYVAEGDAVLTGWGLTRPSALTVPNHLQFAYLPIVPGEECDNILNDLLGDRNPFDVELNVCSGIRNGGESACSGDSGGPLVNNGLLVGVVSWVLVPCGGHNAPTVYGKTSAFTDWIVQNTNGEVEPAIL</sequence>
<dbReference type="OrthoDB" id="10061449at2759"/>
<evidence type="ECO:0000256" key="2">
    <source>
        <dbReference type="ARBA" id="ARBA00022670"/>
    </source>
</evidence>
<accession>U4UIA2</accession>
<dbReference type="GO" id="GO:0004252">
    <property type="term" value="F:serine-type endopeptidase activity"/>
    <property type="evidence" value="ECO:0007669"/>
    <property type="project" value="InterPro"/>
</dbReference>
<evidence type="ECO:0000256" key="5">
    <source>
        <dbReference type="ARBA" id="ARBA00023157"/>
    </source>
</evidence>
<dbReference type="Pfam" id="PF00089">
    <property type="entry name" value="Trypsin"/>
    <property type="match status" value="3"/>
</dbReference>
<keyword evidence="7" id="KW-0732">Signal</keyword>
<dbReference type="InterPro" id="IPR033116">
    <property type="entry name" value="TRYPSIN_SER"/>
</dbReference>
<dbReference type="Gene3D" id="2.40.10.10">
    <property type="entry name" value="Trypsin-like serine proteases"/>
    <property type="match status" value="4"/>
</dbReference>
<dbReference type="FunFam" id="2.40.10.10:FF:000068">
    <property type="entry name" value="transmembrane protease serine 2"/>
    <property type="match status" value="2"/>
</dbReference>
<evidence type="ECO:0000313" key="10">
    <source>
        <dbReference type="Proteomes" id="UP000030742"/>
    </source>
</evidence>
<proteinExistence type="inferred from homology"/>
<dbReference type="InterPro" id="IPR050430">
    <property type="entry name" value="Peptidase_S1"/>
</dbReference>
<reference evidence="9 10" key="1">
    <citation type="journal article" date="2013" name="Genome Biol.">
        <title>Draft genome of the mountain pine beetle, Dendroctonus ponderosae Hopkins, a major forest pest.</title>
        <authorList>
            <person name="Keeling C.I."/>
            <person name="Yuen M.M."/>
            <person name="Liao N.Y."/>
            <person name="Docking T.R."/>
            <person name="Chan S.K."/>
            <person name="Taylor G.A."/>
            <person name="Palmquist D.L."/>
            <person name="Jackman S.D."/>
            <person name="Nguyen A."/>
            <person name="Li M."/>
            <person name="Henderson H."/>
            <person name="Janes J.K."/>
            <person name="Zhao Y."/>
            <person name="Pandoh P."/>
            <person name="Moore R."/>
            <person name="Sperling F.A."/>
            <person name="Huber D.P."/>
            <person name="Birol I."/>
            <person name="Jones S.J."/>
            <person name="Bohlmann J."/>
        </authorList>
    </citation>
    <scope>NUCLEOTIDE SEQUENCE</scope>
</reference>
<dbReference type="InterPro" id="IPR001314">
    <property type="entry name" value="Peptidase_S1A"/>
</dbReference>
<feature type="chain" id="PRO_5004656585" description="Peptidase S1 domain-containing protein" evidence="7">
    <location>
        <begin position="28"/>
        <end position="690"/>
    </location>
</feature>
<dbReference type="PANTHER" id="PTHR24276">
    <property type="entry name" value="POLYSERASE-RELATED"/>
    <property type="match status" value="1"/>
</dbReference>
<dbReference type="InterPro" id="IPR018114">
    <property type="entry name" value="TRYPSIN_HIS"/>
</dbReference>
<feature type="domain" description="Peptidase S1" evidence="8">
    <location>
        <begin position="445"/>
        <end position="682"/>
    </location>
</feature>
<feature type="signal peptide" evidence="7">
    <location>
        <begin position="1"/>
        <end position="27"/>
    </location>
</feature>
<dbReference type="MEROPS" id="S01.035"/>
<dbReference type="PROSITE" id="PS00134">
    <property type="entry name" value="TRYPSIN_HIS"/>
    <property type="match status" value="1"/>
</dbReference>
<evidence type="ECO:0000256" key="6">
    <source>
        <dbReference type="RuleBase" id="RU363034"/>
    </source>
</evidence>
<dbReference type="PROSITE" id="PS00135">
    <property type="entry name" value="TRYPSIN_SER"/>
    <property type="match status" value="1"/>
</dbReference>
<dbReference type="InterPro" id="IPR043504">
    <property type="entry name" value="Peptidase_S1_PA_chymotrypsin"/>
</dbReference>
<comment type="similarity">
    <text evidence="1">Belongs to the peptidase S1 family.</text>
</comment>
<evidence type="ECO:0000313" key="9">
    <source>
        <dbReference type="EMBL" id="ERL90316.1"/>
    </source>
</evidence>
<evidence type="ECO:0000256" key="4">
    <source>
        <dbReference type="ARBA" id="ARBA00022825"/>
    </source>
</evidence>
<organism evidence="9 10">
    <name type="scientific">Dendroctonus ponderosae</name>
    <name type="common">Mountain pine beetle</name>
    <dbReference type="NCBI Taxonomy" id="77166"/>
    <lineage>
        <taxon>Eukaryota</taxon>
        <taxon>Metazoa</taxon>
        <taxon>Ecdysozoa</taxon>
        <taxon>Arthropoda</taxon>
        <taxon>Hexapoda</taxon>
        <taxon>Insecta</taxon>
        <taxon>Pterygota</taxon>
        <taxon>Neoptera</taxon>
        <taxon>Endopterygota</taxon>
        <taxon>Coleoptera</taxon>
        <taxon>Polyphaga</taxon>
        <taxon>Cucujiformia</taxon>
        <taxon>Curculionidae</taxon>
        <taxon>Scolytinae</taxon>
        <taxon>Dendroctonus</taxon>
    </lineage>
</organism>
<evidence type="ECO:0000256" key="1">
    <source>
        <dbReference type="ARBA" id="ARBA00007664"/>
    </source>
</evidence>
<keyword evidence="2 6" id="KW-0645">Protease</keyword>
<dbReference type="AlphaFoldDB" id="U4UIA2"/>
<keyword evidence="4 6" id="KW-0720">Serine protease</keyword>
<dbReference type="FunFam" id="2.40.10.10:FF:000166">
    <property type="entry name" value="Trypsin"/>
    <property type="match status" value="1"/>
</dbReference>
<dbReference type="GO" id="GO:0006508">
    <property type="term" value="P:proteolysis"/>
    <property type="evidence" value="ECO:0007669"/>
    <property type="project" value="UniProtKB-KW"/>
</dbReference>
<gene>
    <name evidence="9" type="ORF">D910_07667</name>
</gene>
<dbReference type="PANTHER" id="PTHR24276:SF95">
    <property type="entry name" value="PEPTIDASE S1 DOMAIN-CONTAINING PROTEIN"/>
    <property type="match status" value="1"/>
</dbReference>